<feature type="compositionally biased region" description="Basic residues" evidence="1">
    <location>
        <begin position="284"/>
        <end position="295"/>
    </location>
</feature>
<organism evidence="2 3">
    <name type="scientific">Acetobacter tropicalis NBRC 101654</name>
    <dbReference type="NCBI Taxonomy" id="749388"/>
    <lineage>
        <taxon>Bacteria</taxon>
        <taxon>Pseudomonadati</taxon>
        <taxon>Pseudomonadota</taxon>
        <taxon>Alphaproteobacteria</taxon>
        <taxon>Acetobacterales</taxon>
        <taxon>Acetobacteraceae</taxon>
        <taxon>Acetobacter</taxon>
    </lineage>
</organism>
<sequence>MGGLIGDAHIDPRWQCGPEFGHDLVEARDDRQRITGRRGFKTDEDRGSRRWFAVRRAQRAGLGTGVGIVRSEFRAPDIADPDDPATNRAQDHVAEFFHAFEVGVEVDVADCIDAPDPAGCGLEIVLPDGLGDVFTRHAVRGQLFGIEPQAHREALLAEIADLRHTIDPREHRCRDAVNVIGNLIEWPRRAGEGDIGDGGEAARGAFDDRIIRAFRQPVFDCVHLGHDVGQGAHGIVIQHHAHRHHAEALRGGGGEVVDPLDGGDGLADRLGHETLHEIGGRARIAGRHHDRRGFQRRVLAGRDAAQRADAEQDDQDRHDDREHRTPKEAVCEGHCASSRRPARGRTSGISRTFIPVTRRFWPLVTTRSSGFTPSSMTTHPLRRSPARTAVAVTMGPSVEGCSTKSVSP</sequence>
<reference evidence="2 3" key="1">
    <citation type="journal article" date="2011" name="Biochem. Biophys. Res. Commun.">
        <title>Increased number of Arginine-based salt bridges contributes to the thermotolerance of thermotolerant acetic acid bacteria, Acetobacter tropicalis SKU1100.</title>
        <authorList>
            <person name="Matsutani M."/>
            <person name="Hirakawa H."/>
            <person name="Nishikura M."/>
            <person name="Soemphol W."/>
            <person name="Ali I.A.I."/>
            <person name="Yakushi T."/>
            <person name="Matsushita K."/>
        </authorList>
    </citation>
    <scope>NUCLEOTIDE SEQUENCE [LARGE SCALE GENOMIC DNA]</scope>
    <source>
        <strain evidence="2 3">NBRC 101654</strain>
    </source>
</reference>
<dbReference type="Proteomes" id="UP000004319">
    <property type="component" value="Unassembled WGS sequence"/>
</dbReference>
<name>F7VIV9_9PROT</name>
<evidence type="ECO:0000313" key="3">
    <source>
        <dbReference type="Proteomes" id="UP000004319"/>
    </source>
</evidence>
<comment type="caution">
    <text evidence="2">The sequence shown here is derived from an EMBL/GenBank/DDBJ whole genome shotgun (WGS) entry which is preliminary data.</text>
</comment>
<proteinExistence type="predicted"/>
<accession>F7VIV9</accession>
<gene>
    <name evidence="2" type="ORF">ATPR_3308</name>
</gene>
<protein>
    <submittedName>
        <fullName evidence="2">Uncharacterized protein</fullName>
    </submittedName>
</protein>
<evidence type="ECO:0000256" key="1">
    <source>
        <dbReference type="SAM" id="MobiDB-lite"/>
    </source>
</evidence>
<feature type="compositionally biased region" description="Basic and acidic residues" evidence="1">
    <location>
        <begin position="304"/>
        <end position="329"/>
    </location>
</feature>
<dbReference type="EMBL" id="BABS01000213">
    <property type="protein sequence ID" value="GAA10304.1"/>
    <property type="molecule type" value="Genomic_DNA"/>
</dbReference>
<feature type="region of interest" description="Disordered" evidence="1">
    <location>
        <begin position="284"/>
        <end position="329"/>
    </location>
</feature>
<evidence type="ECO:0000313" key="2">
    <source>
        <dbReference type="EMBL" id="GAA10304.1"/>
    </source>
</evidence>
<dbReference type="AlphaFoldDB" id="F7VIV9"/>